<comment type="caution">
    <text evidence="2">The sequence shown here is derived from an EMBL/GenBank/DDBJ whole genome shotgun (WGS) entry which is preliminary data.</text>
</comment>
<accession>A0ABT6DGE0</accession>
<keyword evidence="3" id="KW-1185">Reference proteome</keyword>
<dbReference type="SUPFAM" id="SSF69304">
    <property type="entry name" value="Tricorn protease N-terminal domain"/>
    <property type="match status" value="1"/>
</dbReference>
<sequence length="340" mass="38863">MKWTLKITALMGLLCGCSHLSLTKDLLSPDYLLSKGSKQITFQGDNEHPRFSPDGTKLIYASRSRPLHKGLQIYEMDLTKNKERRVTFSDGDAFDPSYVSDTEILYASTTDEIKESPFINKSFNKDFPPSDLYMSDRFGGEILRLTEQPGFDAEALFVPHPVKPFILFTSYRGDLMGVYRMDLKNLFISLISADGEKERRFPTIAADLKQIAFIEKDKKTQEQNLMLFTVKGKKLEVLKGGDGLYRDLNFAPRSPARLFYSVLRKGEKQYQIESYDLEKKCTQVVFKGTDSLSHPVVSDDRQERLAFVRNFQDKKQIYIVNLPEDLGPCLEDRSTATPTK</sequence>
<evidence type="ECO:0000313" key="2">
    <source>
        <dbReference type="EMBL" id="MDG0815315.1"/>
    </source>
</evidence>
<proteinExistence type="inferred from homology"/>
<dbReference type="PANTHER" id="PTHR36842:SF1">
    <property type="entry name" value="PROTEIN TOLB"/>
    <property type="match status" value="1"/>
</dbReference>
<gene>
    <name evidence="2" type="ORF">NWE73_03010</name>
</gene>
<reference evidence="2" key="1">
    <citation type="submission" date="2022-08" db="EMBL/GenBank/DDBJ databases">
        <title>Novel Bdellovibrio Species Isolated from Svalbard: Designation Bdellovibrio svalbardensis.</title>
        <authorList>
            <person name="Mitchell R.J."/>
            <person name="Choi S.Y."/>
        </authorList>
    </citation>
    <scope>NUCLEOTIDE SEQUENCE</scope>
    <source>
        <strain evidence="2">PAP01</strain>
    </source>
</reference>
<comment type="similarity">
    <text evidence="1">Belongs to the TolB family.</text>
</comment>
<dbReference type="PANTHER" id="PTHR36842">
    <property type="entry name" value="PROTEIN TOLB HOMOLOG"/>
    <property type="match status" value="1"/>
</dbReference>
<evidence type="ECO:0000313" key="3">
    <source>
        <dbReference type="Proteomes" id="UP001152321"/>
    </source>
</evidence>
<evidence type="ECO:0008006" key="4">
    <source>
        <dbReference type="Google" id="ProtNLM"/>
    </source>
</evidence>
<dbReference type="RefSeq" id="WP_277576791.1">
    <property type="nucleotide sequence ID" value="NZ_JANRMI010000001.1"/>
</dbReference>
<dbReference type="Gene3D" id="2.120.10.30">
    <property type="entry name" value="TolB, C-terminal domain"/>
    <property type="match status" value="1"/>
</dbReference>
<protein>
    <recommendedName>
        <fullName evidence="4">TolB protein</fullName>
    </recommendedName>
</protein>
<dbReference type="InterPro" id="IPR011659">
    <property type="entry name" value="WD40"/>
</dbReference>
<organism evidence="2 3">
    <name type="scientific">Bdellovibrio svalbardensis</name>
    <dbReference type="NCBI Taxonomy" id="2972972"/>
    <lineage>
        <taxon>Bacteria</taxon>
        <taxon>Pseudomonadati</taxon>
        <taxon>Bdellovibrionota</taxon>
        <taxon>Bdellovibrionia</taxon>
        <taxon>Bdellovibrionales</taxon>
        <taxon>Pseudobdellovibrionaceae</taxon>
        <taxon>Bdellovibrio</taxon>
    </lineage>
</organism>
<dbReference type="Pfam" id="PF07676">
    <property type="entry name" value="PD40"/>
    <property type="match status" value="1"/>
</dbReference>
<dbReference type="InterPro" id="IPR011042">
    <property type="entry name" value="6-blade_b-propeller_TolB-like"/>
</dbReference>
<dbReference type="PROSITE" id="PS51257">
    <property type="entry name" value="PROKAR_LIPOPROTEIN"/>
    <property type="match status" value="1"/>
</dbReference>
<evidence type="ECO:0000256" key="1">
    <source>
        <dbReference type="ARBA" id="ARBA00009820"/>
    </source>
</evidence>
<dbReference type="EMBL" id="JANRMI010000001">
    <property type="protein sequence ID" value="MDG0815315.1"/>
    <property type="molecule type" value="Genomic_DNA"/>
</dbReference>
<name>A0ABT6DGE0_9BACT</name>
<dbReference type="Proteomes" id="UP001152321">
    <property type="component" value="Unassembled WGS sequence"/>
</dbReference>